<dbReference type="Proteomes" id="UP000007303">
    <property type="component" value="Unassembled WGS sequence"/>
</dbReference>
<dbReference type="GeneTree" id="ENSGT00940000156022"/>
<name>H3D8D3_TETNG</name>
<dbReference type="GO" id="GO:0005737">
    <property type="term" value="C:cytoplasm"/>
    <property type="evidence" value="ECO:0007669"/>
    <property type="project" value="UniProtKB-SubCell"/>
</dbReference>
<dbReference type="GO" id="GO:0005925">
    <property type="term" value="C:focal adhesion"/>
    <property type="evidence" value="ECO:0007669"/>
    <property type="project" value="TreeGrafter"/>
</dbReference>
<evidence type="ECO:0000259" key="13">
    <source>
        <dbReference type="PROSITE" id="PS50023"/>
    </source>
</evidence>
<evidence type="ECO:0000313" key="15">
    <source>
        <dbReference type="Proteomes" id="UP000007303"/>
    </source>
</evidence>
<dbReference type="PANTHER" id="PTHR24207">
    <property type="entry name" value="ZYX102 PROTEIN"/>
    <property type="match status" value="1"/>
</dbReference>
<feature type="domain" description="LIM zinc-binding" evidence="13">
    <location>
        <begin position="430"/>
        <end position="490"/>
    </location>
</feature>
<sequence length="568" mass="62069">MWNPGTSNNQTGQVTARMETTPSLGSASISVSQQQTPKKFAPAVAPKPKFNPYKQTGDPANCDPADYPPPPPPVEDSASFLQSSVSFPPPPMNSYDYQVKGPEKTLEERRASLDAEIDSLTSILADLEGSSPYKPRSTQVDLSPYAAAPLSPLSAPFNALFCKHNNGPRLQASNPSPNRKRNVKEPAFLEERILSVPAEEPVFLSVVSLNSGSAQPTFNVQVRSAQPGPQHQVLGGHGYGQQPIRSPSQVQYMPAQPRGPDFAYGPPQPGFSPMSHGGYQEHHQPGIPQGGGMSSRRPEPLPAQQYQPPGPKKTYITDVPPSLAPYNSGPTMPPKTGASVAHPEDELERLTKKMLFDMDHPPSEEYFVVCRNCGHNKTGDGWCCSLSQLIFSFLFFITQTGGAERSRVSPFRVISKKDWCQDGCVINTLETCTICSKPIMERILRATGKAYHPHCFTCVVCHRSLDGVPFTVDASNQIHCIEDFHKKYAPRCCVCSEPIMPAPGQEETVRIVALDRDFHVQCYRCEDCGSLLSEGDNQGCYPLDGHVLCKNCNTSRIQALTAKATTDL</sequence>
<dbReference type="FunFam" id="2.10.110.10:FF:000042">
    <property type="entry name" value="lipoma-preferred partner isoform X1"/>
    <property type="match status" value="1"/>
</dbReference>
<evidence type="ECO:0000256" key="1">
    <source>
        <dbReference type="ARBA" id="ARBA00004282"/>
    </source>
</evidence>
<keyword evidence="8" id="KW-0130">Cell adhesion</keyword>
<comment type="subcellular location">
    <subcellularLocation>
        <location evidence="1">Cell junction</location>
    </subcellularLocation>
    <subcellularLocation>
        <location evidence="2">Cytoplasm</location>
    </subcellularLocation>
</comment>
<keyword evidence="10 11" id="KW-0440">LIM domain</keyword>
<dbReference type="CDD" id="cd09436">
    <property type="entry name" value="LIM3_TRIP6"/>
    <property type="match status" value="1"/>
</dbReference>
<evidence type="ECO:0000256" key="9">
    <source>
        <dbReference type="ARBA" id="ARBA00022949"/>
    </source>
</evidence>
<feature type="domain" description="LIM zinc-binding" evidence="13">
    <location>
        <begin position="491"/>
        <end position="559"/>
    </location>
</feature>
<comment type="similarity">
    <text evidence="3">Belongs to the zyxin/ajuba family.</text>
</comment>
<evidence type="ECO:0000256" key="6">
    <source>
        <dbReference type="ARBA" id="ARBA00022737"/>
    </source>
</evidence>
<keyword evidence="6" id="KW-0677">Repeat</keyword>
<keyword evidence="15" id="KW-1185">Reference proteome</keyword>
<evidence type="ECO:0000256" key="5">
    <source>
        <dbReference type="ARBA" id="ARBA00022723"/>
    </source>
</evidence>
<reference evidence="15" key="1">
    <citation type="journal article" date="2004" name="Nature">
        <title>Genome duplication in the teleost fish Tetraodon nigroviridis reveals the early vertebrate proto-karyotype.</title>
        <authorList>
            <person name="Jaillon O."/>
            <person name="Aury J.-M."/>
            <person name="Brunet F."/>
            <person name="Petit J.-L."/>
            <person name="Stange-Thomann N."/>
            <person name="Mauceli E."/>
            <person name="Bouneau L."/>
            <person name="Fischer C."/>
            <person name="Ozouf-Costaz C."/>
            <person name="Bernot A."/>
            <person name="Nicaud S."/>
            <person name="Jaffe D."/>
            <person name="Fisher S."/>
            <person name="Lutfalla G."/>
            <person name="Dossat C."/>
            <person name="Segurens B."/>
            <person name="Dasilva C."/>
            <person name="Salanoubat M."/>
            <person name="Levy M."/>
            <person name="Boudet N."/>
            <person name="Castellano S."/>
            <person name="Anthouard V."/>
            <person name="Jubin C."/>
            <person name="Castelli V."/>
            <person name="Katinka M."/>
            <person name="Vacherie B."/>
            <person name="Biemont C."/>
            <person name="Skalli Z."/>
            <person name="Cattolico L."/>
            <person name="Poulain J."/>
            <person name="De Berardinis V."/>
            <person name="Cruaud C."/>
            <person name="Duprat S."/>
            <person name="Brottier P."/>
            <person name="Coutanceau J.-P."/>
            <person name="Gouzy J."/>
            <person name="Parra G."/>
            <person name="Lardier G."/>
            <person name="Chapple C."/>
            <person name="McKernan K.J."/>
            <person name="McEwan P."/>
            <person name="Bosak S."/>
            <person name="Kellis M."/>
            <person name="Volff J.-N."/>
            <person name="Guigo R."/>
            <person name="Zody M.C."/>
            <person name="Mesirov J."/>
            <person name="Lindblad-Toh K."/>
            <person name="Birren B."/>
            <person name="Nusbaum C."/>
            <person name="Kahn D."/>
            <person name="Robinson-Rechavi M."/>
            <person name="Laudet V."/>
            <person name="Schachter V."/>
            <person name="Quetier F."/>
            <person name="Saurin W."/>
            <person name="Scarpelli C."/>
            <person name="Wincker P."/>
            <person name="Lander E.S."/>
            <person name="Weissenbach J."/>
            <person name="Roest Crollius H."/>
        </authorList>
    </citation>
    <scope>NUCLEOTIDE SEQUENCE [LARGE SCALE GENOMIC DNA]</scope>
</reference>
<evidence type="ECO:0000256" key="2">
    <source>
        <dbReference type="ARBA" id="ARBA00004496"/>
    </source>
</evidence>
<dbReference type="GO" id="GO:0001725">
    <property type="term" value="C:stress fiber"/>
    <property type="evidence" value="ECO:0007669"/>
    <property type="project" value="TreeGrafter"/>
</dbReference>
<proteinExistence type="inferred from homology"/>
<feature type="region of interest" description="Disordered" evidence="12">
    <location>
        <begin position="251"/>
        <end position="313"/>
    </location>
</feature>
<dbReference type="GO" id="GO:0098609">
    <property type="term" value="P:cell-cell adhesion"/>
    <property type="evidence" value="ECO:0007669"/>
    <property type="project" value="TreeGrafter"/>
</dbReference>
<dbReference type="PROSITE" id="PS00478">
    <property type="entry name" value="LIM_DOMAIN_1"/>
    <property type="match status" value="1"/>
</dbReference>
<dbReference type="AlphaFoldDB" id="H3D8D3"/>
<dbReference type="PROSITE" id="PS50023">
    <property type="entry name" value="LIM_DOMAIN_2"/>
    <property type="match status" value="2"/>
</dbReference>
<feature type="region of interest" description="Disordered" evidence="12">
    <location>
        <begin position="1"/>
        <end position="98"/>
    </location>
</feature>
<dbReference type="Gene3D" id="2.10.110.10">
    <property type="entry name" value="Cysteine Rich Protein"/>
    <property type="match status" value="2"/>
</dbReference>
<evidence type="ECO:0000256" key="12">
    <source>
        <dbReference type="SAM" id="MobiDB-lite"/>
    </source>
</evidence>
<evidence type="ECO:0000256" key="4">
    <source>
        <dbReference type="ARBA" id="ARBA00022490"/>
    </source>
</evidence>
<dbReference type="SMART" id="SM00132">
    <property type="entry name" value="LIM"/>
    <property type="match status" value="2"/>
</dbReference>
<keyword evidence="7 11" id="KW-0862">Zinc</keyword>
<protein>
    <submittedName>
        <fullName evidence="14">LIM domain containing preferred translocation partner in lipoma</fullName>
    </submittedName>
</protein>
<dbReference type="HOGENOM" id="CLU_001357_10_0_1"/>
<dbReference type="OMA" id="CNTIRIQ"/>
<dbReference type="SUPFAM" id="SSF57716">
    <property type="entry name" value="Glucocorticoid receptor-like (DNA-binding domain)"/>
    <property type="match status" value="2"/>
</dbReference>
<organism evidence="14 15">
    <name type="scientific">Tetraodon nigroviridis</name>
    <name type="common">Spotted green pufferfish</name>
    <name type="synonym">Chelonodon nigroviridis</name>
    <dbReference type="NCBI Taxonomy" id="99883"/>
    <lineage>
        <taxon>Eukaryota</taxon>
        <taxon>Metazoa</taxon>
        <taxon>Chordata</taxon>
        <taxon>Craniata</taxon>
        <taxon>Vertebrata</taxon>
        <taxon>Euteleostomi</taxon>
        <taxon>Actinopterygii</taxon>
        <taxon>Neopterygii</taxon>
        <taxon>Teleostei</taxon>
        <taxon>Neoteleostei</taxon>
        <taxon>Acanthomorphata</taxon>
        <taxon>Eupercaria</taxon>
        <taxon>Tetraodontiformes</taxon>
        <taxon>Tetradontoidea</taxon>
        <taxon>Tetraodontidae</taxon>
        <taxon>Tetraodon</taxon>
    </lineage>
</organism>
<evidence type="ECO:0000256" key="7">
    <source>
        <dbReference type="ARBA" id="ARBA00022833"/>
    </source>
</evidence>
<keyword evidence="4" id="KW-0963">Cytoplasm</keyword>
<accession>H3D8D3</accession>
<dbReference type="InterPro" id="IPR001781">
    <property type="entry name" value="Znf_LIM"/>
</dbReference>
<evidence type="ECO:0000256" key="8">
    <source>
        <dbReference type="ARBA" id="ARBA00022889"/>
    </source>
</evidence>
<dbReference type="PANTHER" id="PTHR24207:SF0">
    <property type="entry name" value="LIPOMA-PREFERRED PARTNER"/>
    <property type="match status" value="1"/>
</dbReference>
<reference evidence="14" key="2">
    <citation type="submission" date="2025-08" db="UniProtKB">
        <authorList>
            <consortium name="Ensembl"/>
        </authorList>
    </citation>
    <scope>IDENTIFICATION</scope>
</reference>
<evidence type="ECO:0000256" key="11">
    <source>
        <dbReference type="PROSITE-ProRule" id="PRU00125"/>
    </source>
</evidence>
<dbReference type="InParanoid" id="H3D8D3"/>
<feature type="compositionally biased region" description="Low complexity" evidence="12">
    <location>
        <begin position="37"/>
        <end position="50"/>
    </location>
</feature>
<dbReference type="GO" id="GO:0046872">
    <property type="term" value="F:metal ion binding"/>
    <property type="evidence" value="ECO:0007669"/>
    <property type="project" value="UniProtKB-KW"/>
</dbReference>
<keyword evidence="9" id="KW-0965">Cell junction</keyword>
<reference evidence="14" key="3">
    <citation type="submission" date="2025-09" db="UniProtKB">
        <authorList>
            <consortium name="Ensembl"/>
        </authorList>
    </citation>
    <scope>IDENTIFICATION</scope>
</reference>
<feature type="compositionally biased region" description="Polar residues" evidence="12">
    <location>
        <begin position="1"/>
        <end position="36"/>
    </location>
</feature>
<dbReference type="FunFam" id="2.10.110.10:FF:000027">
    <property type="entry name" value="lipoma-preferred partner isoform X1"/>
    <property type="match status" value="1"/>
</dbReference>
<dbReference type="Pfam" id="PF00412">
    <property type="entry name" value="LIM"/>
    <property type="match status" value="2"/>
</dbReference>
<dbReference type="STRING" id="99883.ENSTNIP00000016774"/>
<evidence type="ECO:0000256" key="3">
    <source>
        <dbReference type="ARBA" id="ARBA00009611"/>
    </source>
</evidence>
<evidence type="ECO:0000313" key="14">
    <source>
        <dbReference type="Ensembl" id="ENSTNIP00000016774.1"/>
    </source>
</evidence>
<evidence type="ECO:0000256" key="10">
    <source>
        <dbReference type="ARBA" id="ARBA00023038"/>
    </source>
</evidence>
<keyword evidence="5 11" id="KW-0479">Metal-binding</keyword>
<dbReference type="Ensembl" id="ENSTNIT00000016988.1">
    <property type="protein sequence ID" value="ENSTNIP00000016774.1"/>
    <property type="gene ID" value="ENSTNIG00000013772.1"/>
</dbReference>